<accession>A0ABV9RWK8</accession>
<dbReference type="Proteomes" id="UP001595859">
    <property type="component" value="Unassembled WGS sequence"/>
</dbReference>
<evidence type="ECO:0000313" key="3">
    <source>
        <dbReference type="Proteomes" id="UP001595859"/>
    </source>
</evidence>
<keyword evidence="3" id="KW-1185">Reference proteome</keyword>
<keyword evidence="1" id="KW-0732">Signal</keyword>
<gene>
    <name evidence="2" type="ORF">ACFPCV_05060</name>
</gene>
<proteinExistence type="predicted"/>
<evidence type="ECO:0000256" key="1">
    <source>
        <dbReference type="SAM" id="SignalP"/>
    </source>
</evidence>
<reference evidence="3" key="1">
    <citation type="journal article" date="2019" name="Int. J. Syst. Evol. Microbiol.">
        <title>The Global Catalogue of Microorganisms (GCM) 10K type strain sequencing project: providing services to taxonomists for standard genome sequencing and annotation.</title>
        <authorList>
            <consortium name="The Broad Institute Genomics Platform"/>
            <consortium name="The Broad Institute Genome Sequencing Center for Infectious Disease"/>
            <person name="Wu L."/>
            <person name="Ma J."/>
        </authorList>
    </citation>
    <scope>NUCLEOTIDE SEQUENCE [LARGE SCALE GENOMIC DNA]</scope>
    <source>
        <strain evidence="3">ZS-22-S1</strain>
    </source>
</reference>
<feature type="chain" id="PRO_5047264477" description="Secreted protein" evidence="1">
    <location>
        <begin position="31"/>
        <end position="130"/>
    </location>
</feature>
<dbReference type="EMBL" id="JBHSIS010000002">
    <property type="protein sequence ID" value="MFC4852866.1"/>
    <property type="molecule type" value="Genomic_DNA"/>
</dbReference>
<organism evidence="2 3">
    <name type="scientific">Actinophytocola glycyrrhizae</name>
    <dbReference type="NCBI Taxonomy" id="2044873"/>
    <lineage>
        <taxon>Bacteria</taxon>
        <taxon>Bacillati</taxon>
        <taxon>Actinomycetota</taxon>
        <taxon>Actinomycetes</taxon>
        <taxon>Pseudonocardiales</taxon>
        <taxon>Pseudonocardiaceae</taxon>
    </lineage>
</organism>
<evidence type="ECO:0000313" key="2">
    <source>
        <dbReference type="EMBL" id="MFC4852866.1"/>
    </source>
</evidence>
<comment type="caution">
    <text evidence="2">The sequence shown here is derived from an EMBL/GenBank/DDBJ whole genome shotgun (WGS) entry which is preliminary data.</text>
</comment>
<name>A0ABV9RWK8_9PSEU</name>
<evidence type="ECO:0008006" key="4">
    <source>
        <dbReference type="Google" id="ProtNLM"/>
    </source>
</evidence>
<sequence length="130" mass="12666">MKSVSRVLSAVVATTAAGLIAVVAPAAATAAPAPGMSAAESFCTASTSGNTVSGNCTIDTFLGQFGATFTGTVQTNGHGSGAITMKAGFLGNRTGTWTGGPFLSGQTATITYSIPSPVGAFTGSLEVDVL</sequence>
<dbReference type="RefSeq" id="WP_378054819.1">
    <property type="nucleotide sequence ID" value="NZ_JBHSIS010000002.1"/>
</dbReference>
<protein>
    <recommendedName>
        <fullName evidence="4">Secreted protein</fullName>
    </recommendedName>
</protein>
<feature type="signal peptide" evidence="1">
    <location>
        <begin position="1"/>
        <end position="30"/>
    </location>
</feature>